<name>A0ABY4W5J2_9PROT</name>
<feature type="transmembrane region" description="Helical" evidence="1">
    <location>
        <begin position="34"/>
        <end position="56"/>
    </location>
</feature>
<evidence type="ECO:0000313" key="2">
    <source>
        <dbReference type="EMBL" id="USG60985.1"/>
    </source>
</evidence>
<proteinExistence type="predicted"/>
<keyword evidence="1" id="KW-0812">Transmembrane</keyword>
<keyword evidence="3" id="KW-1185">Reference proteome</keyword>
<keyword evidence="1" id="KW-0472">Membrane</keyword>
<dbReference type="Proteomes" id="UP001056291">
    <property type="component" value="Chromosome"/>
</dbReference>
<accession>A0ABY4W5J2</accession>
<reference evidence="2" key="1">
    <citation type="submission" date="2022-06" db="EMBL/GenBank/DDBJ databases">
        <title>Sneathiella actinostolidae sp. nov., isolated from a sea anemonein the Western Pacific Ocean.</title>
        <authorList>
            <person name="Wei M.J."/>
        </authorList>
    </citation>
    <scope>NUCLEOTIDE SEQUENCE</scope>
    <source>
        <strain evidence="2">PHK-P5</strain>
    </source>
</reference>
<protein>
    <recommendedName>
        <fullName evidence="4">DUF4203 domain-containing protein</fullName>
    </recommendedName>
</protein>
<gene>
    <name evidence="2" type="ORF">NBZ79_17650</name>
</gene>
<keyword evidence="1" id="KW-1133">Transmembrane helix</keyword>
<sequence length="197" mass="21130">MMMNSLVAFEVVLTASCMISLYLARQAFFPVSLFWAFGSATFGIAAALGAFKFAGFVEVESYHTTAKYFAGSVGLICFALGAIGGLFANLFIRFWWWIILGLVIALTIALLLGQWRITPDVQKIVVGVVFLVGLVRLISSGVLALYLIIGSACLVLSGVAVKWIALNTGLDATNIYHILLSFAVVSFGVSASRDEGE</sequence>
<evidence type="ECO:0000256" key="1">
    <source>
        <dbReference type="SAM" id="Phobius"/>
    </source>
</evidence>
<evidence type="ECO:0000313" key="3">
    <source>
        <dbReference type="Proteomes" id="UP001056291"/>
    </source>
</evidence>
<evidence type="ECO:0008006" key="4">
    <source>
        <dbReference type="Google" id="ProtNLM"/>
    </source>
</evidence>
<feature type="transmembrane region" description="Helical" evidence="1">
    <location>
        <begin position="94"/>
        <end position="112"/>
    </location>
</feature>
<organism evidence="2 3">
    <name type="scientific">Sneathiella marina</name>
    <dbReference type="NCBI Taxonomy" id="2950108"/>
    <lineage>
        <taxon>Bacteria</taxon>
        <taxon>Pseudomonadati</taxon>
        <taxon>Pseudomonadota</taxon>
        <taxon>Alphaproteobacteria</taxon>
        <taxon>Sneathiellales</taxon>
        <taxon>Sneathiellaceae</taxon>
        <taxon>Sneathiella</taxon>
    </lineage>
</organism>
<dbReference type="RefSeq" id="WP_251933957.1">
    <property type="nucleotide sequence ID" value="NZ_CP098747.1"/>
</dbReference>
<feature type="transmembrane region" description="Helical" evidence="1">
    <location>
        <begin position="68"/>
        <end position="88"/>
    </location>
</feature>
<feature type="transmembrane region" description="Helical" evidence="1">
    <location>
        <begin position="7"/>
        <end position="28"/>
    </location>
</feature>
<feature type="transmembrane region" description="Helical" evidence="1">
    <location>
        <begin position="124"/>
        <end position="149"/>
    </location>
</feature>
<dbReference type="EMBL" id="CP098747">
    <property type="protein sequence ID" value="USG60985.1"/>
    <property type="molecule type" value="Genomic_DNA"/>
</dbReference>